<name>H7EPK9_9SPIR</name>
<dbReference type="AlphaFoldDB" id="H7EPK9"/>
<keyword evidence="2" id="KW-1133">Transmembrane helix</keyword>
<dbReference type="Pfam" id="PF14257">
    <property type="entry name" value="DUF4349"/>
    <property type="match status" value="1"/>
</dbReference>
<keyword evidence="2" id="KW-0472">Membrane</keyword>
<keyword evidence="6" id="KW-1185">Reference proteome</keyword>
<feature type="coiled-coil region" evidence="1">
    <location>
        <begin position="180"/>
        <end position="207"/>
    </location>
</feature>
<dbReference type="InterPro" id="IPR025645">
    <property type="entry name" value="DUF4349"/>
</dbReference>
<keyword evidence="3" id="KW-0732">Signal</keyword>
<feature type="transmembrane region" description="Helical" evidence="2">
    <location>
        <begin position="247"/>
        <end position="277"/>
    </location>
</feature>
<keyword evidence="2" id="KW-0812">Transmembrane</keyword>
<keyword evidence="1" id="KW-0175">Coiled coil</keyword>
<feature type="signal peptide" evidence="3">
    <location>
        <begin position="1"/>
        <end position="22"/>
    </location>
</feature>
<feature type="domain" description="DUF4349" evidence="4">
    <location>
        <begin position="69"/>
        <end position="274"/>
    </location>
</feature>
<evidence type="ECO:0000313" key="6">
    <source>
        <dbReference type="Proteomes" id="UP000003571"/>
    </source>
</evidence>
<dbReference type="RefSeq" id="WP_002706589.1">
    <property type="nucleotide sequence ID" value="NZ_AGRW01000055.1"/>
</dbReference>
<comment type="caution">
    <text evidence="5">The sequence shown here is derived from an EMBL/GenBank/DDBJ whole genome shotgun (WGS) entry which is preliminary data.</text>
</comment>
<reference evidence="5 6" key="1">
    <citation type="submission" date="2011-09" db="EMBL/GenBank/DDBJ databases">
        <title>The draft genome of Treponema saccharophilum DSM 2985.</title>
        <authorList>
            <consortium name="US DOE Joint Genome Institute (JGI-PGF)"/>
            <person name="Lucas S."/>
            <person name="Copeland A."/>
            <person name="Lapidus A."/>
            <person name="Glavina del Rio T."/>
            <person name="Dalin E."/>
            <person name="Tice H."/>
            <person name="Bruce D."/>
            <person name="Goodwin L."/>
            <person name="Pitluck S."/>
            <person name="Peters L."/>
            <person name="Kyrpides N."/>
            <person name="Mavromatis K."/>
            <person name="Ivanova N."/>
            <person name="Markowitz V."/>
            <person name="Cheng J.-F."/>
            <person name="Hugenholtz P."/>
            <person name="Woyke T."/>
            <person name="Wu D."/>
            <person name="Gronow S."/>
            <person name="Wellnitz S."/>
            <person name="Brambilla E."/>
            <person name="Klenk H.-P."/>
            <person name="Eisen J.A."/>
        </authorList>
    </citation>
    <scope>NUCLEOTIDE SEQUENCE [LARGE SCALE GENOMIC DNA]</scope>
    <source>
        <strain evidence="5 6">DSM 2985</strain>
    </source>
</reference>
<organism evidence="5 6">
    <name type="scientific">Treponema saccharophilum DSM 2985</name>
    <dbReference type="NCBI Taxonomy" id="907348"/>
    <lineage>
        <taxon>Bacteria</taxon>
        <taxon>Pseudomonadati</taxon>
        <taxon>Spirochaetota</taxon>
        <taxon>Spirochaetia</taxon>
        <taxon>Spirochaetales</taxon>
        <taxon>Treponemataceae</taxon>
        <taxon>Treponema</taxon>
    </lineage>
</organism>
<gene>
    <name evidence="5" type="ORF">TresaDRAFT_0504</name>
</gene>
<evidence type="ECO:0000256" key="1">
    <source>
        <dbReference type="SAM" id="Coils"/>
    </source>
</evidence>
<dbReference type="eggNOG" id="COG3206">
    <property type="taxonomic scope" value="Bacteria"/>
</dbReference>
<proteinExistence type="predicted"/>
<dbReference type="PROSITE" id="PS51257">
    <property type="entry name" value="PROKAR_LIPOPROTEIN"/>
    <property type="match status" value="1"/>
</dbReference>
<evidence type="ECO:0000259" key="4">
    <source>
        <dbReference type="Pfam" id="PF14257"/>
    </source>
</evidence>
<dbReference type="STRING" id="907348.TresaDRAFT_0504"/>
<evidence type="ECO:0000313" key="5">
    <source>
        <dbReference type="EMBL" id="EIC00410.1"/>
    </source>
</evidence>
<sequence>MKKVRGFSLLCAGGLLFCAAFLGCAKKSATVALSQMPKAAFREMAVADEAEVADFSNAESGGVLPERERKLIKNGYVSIEVESLRVARETAENWVKAFGGFIKDSDEYASHLSITARIPAARFDEAMKATGDFGKTLSRNISTNDVTEQFYDLESRLAAKEIMVDRLNSYLSSAKDIKDMIEIETKLNEVTSDLDSMRSRMKRLSGDIDFSTISISAALPVNRTEDGFTLPDAKTKMREFTRNVLEFFVSLAFFVLYAVVFGIPIILIIALAFWLLFGKIGIIRRLYAKLKN</sequence>
<evidence type="ECO:0000256" key="2">
    <source>
        <dbReference type="SAM" id="Phobius"/>
    </source>
</evidence>
<feature type="chain" id="PRO_5003608829" description="DUF4349 domain-containing protein" evidence="3">
    <location>
        <begin position="23"/>
        <end position="292"/>
    </location>
</feature>
<dbReference type="PATRIC" id="fig|907348.3.peg.2911"/>
<protein>
    <recommendedName>
        <fullName evidence="4">DUF4349 domain-containing protein</fullName>
    </recommendedName>
</protein>
<evidence type="ECO:0000256" key="3">
    <source>
        <dbReference type="SAM" id="SignalP"/>
    </source>
</evidence>
<accession>H7EPK9</accession>
<dbReference type="OrthoDB" id="360126at2"/>
<dbReference type="EMBL" id="AGRW01000055">
    <property type="protein sequence ID" value="EIC00410.1"/>
    <property type="molecule type" value="Genomic_DNA"/>
</dbReference>
<dbReference type="Proteomes" id="UP000003571">
    <property type="component" value="Unassembled WGS sequence"/>
</dbReference>